<proteinExistence type="predicted"/>
<dbReference type="OrthoDB" id="4312526at2"/>
<accession>A0A5J6F6P4</accession>
<protein>
    <submittedName>
        <fullName evidence="1">Uncharacterized protein</fullName>
    </submittedName>
</protein>
<organism evidence="1 2">
    <name type="scientific">Streptomyces nitrosporeus</name>
    <dbReference type="NCBI Taxonomy" id="28894"/>
    <lineage>
        <taxon>Bacteria</taxon>
        <taxon>Bacillati</taxon>
        <taxon>Actinomycetota</taxon>
        <taxon>Actinomycetes</taxon>
        <taxon>Kitasatosporales</taxon>
        <taxon>Streptomycetaceae</taxon>
        <taxon>Streptomyces</taxon>
    </lineage>
</organism>
<name>A0A5J6F6P4_9ACTN</name>
<evidence type="ECO:0000313" key="1">
    <source>
        <dbReference type="EMBL" id="QEU72031.1"/>
    </source>
</evidence>
<dbReference type="Proteomes" id="UP000326178">
    <property type="component" value="Chromosome"/>
</dbReference>
<evidence type="ECO:0000313" key="2">
    <source>
        <dbReference type="Proteomes" id="UP000326178"/>
    </source>
</evidence>
<dbReference type="RefSeq" id="WP_150487397.1">
    <property type="nucleotide sequence ID" value="NZ_BMUV01000001.1"/>
</dbReference>
<gene>
    <name evidence="1" type="ORF">CP967_08650</name>
</gene>
<dbReference type="EMBL" id="CP023702">
    <property type="protein sequence ID" value="QEU72031.1"/>
    <property type="molecule type" value="Genomic_DNA"/>
</dbReference>
<dbReference type="AlphaFoldDB" id="A0A5J6F6P4"/>
<dbReference type="KEGG" id="snk:CP967_08650"/>
<reference evidence="1 2" key="1">
    <citation type="submission" date="2017-09" db="EMBL/GenBank/DDBJ databases">
        <authorList>
            <person name="Lee N."/>
            <person name="Cho B.-K."/>
        </authorList>
    </citation>
    <scope>NUCLEOTIDE SEQUENCE [LARGE SCALE GENOMIC DNA]</scope>
    <source>
        <strain evidence="1 2">ATCC 12769</strain>
    </source>
</reference>
<sequence>MARVRYVGPEPVTVPELGDRRIEPDELVEVPDARYEGYVCQPGTWEAVEDPRLVEATAKKTTAVKSAATREV</sequence>
<keyword evidence="2" id="KW-1185">Reference proteome</keyword>